<protein>
    <submittedName>
        <fullName evidence="2">DUF742 domain-containing protein</fullName>
    </submittedName>
</protein>
<proteinExistence type="predicted"/>
<dbReference type="PANTHER" id="PTHR36221">
    <property type="entry name" value="DUF742 DOMAIN-CONTAINING PROTEIN"/>
    <property type="match status" value="1"/>
</dbReference>
<dbReference type="Pfam" id="PF05331">
    <property type="entry name" value="DUF742"/>
    <property type="match status" value="1"/>
</dbReference>
<organism evidence="2 3">
    <name type="scientific">Streptomyces flavalbus</name>
    <dbReference type="NCBI Taxonomy" id="2665155"/>
    <lineage>
        <taxon>Bacteria</taxon>
        <taxon>Bacillati</taxon>
        <taxon>Actinomycetota</taxon>
        <taxon>Actinomycetes</taxon>
        <taxon>Kitasatosporales</taxon>
        <taxon>Streptomycetaceae</taxon>
        <taxon>Streptomyces</taxon>
    </lineage>
</organism>
<gene>
    <name evidence="2" type="ORF">ACFQZ6_27920</name>
</gene>
<evidence type="ECO:0000256" key="1">
    <source>
        <dbReference type="SAM" id="MobiDB-lite"/>
    </source>
</evidence>
<name>A0ABW2WFJ6_9ACTN</name>
<evidence type="ECO:0000313" key="2">
    <source>
        <dbReference type="EMBL" id="MFD0317971.1"/>
    </source>
</evidence>
<dbReference type="RefSeq" id="WP_381614188.1">
    <property type="nucleotide sequence ID" value="NZ_JBHTEB010000001.1"/>
</dbReference>
<sequence length="149" mass="15423">MADDRTPGGAGKDGLLPPPGAEPVAPFPAVRPFLLTAGRVAGAAAGPPIPVETQVVATAEGLDALDGLSFERHDIVAACRQPQSIAELAARLRLHLNVVRVLAEDLRAAGQLAVHVPDSAATHDASVLRRVIDGLRAIPDSRGVLRDTD</sequence>
<dbReference type="EMBL" id="JBHTEB010000001">
    <property type="protein sequence ID" value="MFD0317971.1"/>
    <property type="molecule type" value="Genomic_DNA"/>
</dbReference>
<keyword evidence="3" id="KW-1185">Reference proteome</keyword>
<accession>A0ABW2WFJ6</accession>
<comment type="caution">
    <text evidence="2">The sequence shown here is derived from an EMBL/GenBank/DDBJ whole genome shotgun (WGS) entry which is preliminary data.</text>
</comment>
<dbReference type="PANTHER" id="PTHR36221:SF1">
    <property type="entry name" value="DUF742 DOMAIN-CONTAINING PROTEIN"/>
    <property type="match status" value="1"/>
</dbReference>
<feature type="region of interest" description="Disordered" evidence="1">
    <location>
        <begin position="1"/>
        <end position="23"/>
    </location>
</feature>
<evidence type="ECO:0000313" key="3">
    <source>
        <dbReference type="Proteomes" id="UP001597023"/>
    </source>
</evidence>
<dbReference type="InterPro" id="IPR007995">
    <property type="entry name" value="DUF742"/>
</dbReference>
<dbReference type="Proteomes" id="UP001597023">
    <property type="component" value="Unassembled WGS sequence"/>
</dbReference>
<reference evidence="3" key="1">
    <citation type="journal article" date="2019" name="Int. J. Syst. Evol. Microbiol.">
        <title>The Global Catalogue of Microorganisms (GCM) 10K type strain sequencing project: providing services to taxonomists for standard genome sequencing and annotation.</title>
        <authorList>
            <consortium name="The Broad Institute Genomics Platform"/>
            <consortium name="The Broad Institute Genome Sequencing Center for Infectious Disease"/>
            <person name="Wu L."/>
            <person name="Ma J."/>
        </authorList>
    </citation>
    <scope>NUCLEOTIDE SEQUENCE [LARGE SCALE GENOMIC DNA]</scope>
    <source>
        <strain evidence="3">CGMCC 4.7400</strain>
    </source>
</reference>